<dbReference type="Proteomes" id="UP000305067">
    <property type="component" value="Unassembled WGS sequence"/>
</dbReference>
<dbReference type="OrthoDB" id="3071584at2759"/>
<proteinExistence type="predicted"/>
<protein>
    <recommendedName>
        <fullName evidence="3">F-box domain-containing protein</fullName>
    </recommendedName>
</protein>
<sequence>MIELPPEMWLEVLQYFPNDLASELYAVNHVFFDYPVDIKYSSLETRFSCKEEWSPHPVSRLPLKVVVGLRDQRARDRVRSVSLRGFDLHQWDIDPVVKRVMTLYARTPGGPLVSRQPRRWLSSVLDPQRSLFIRAAKEVMNHLSALPNLEVLRIDKWACALRK</sequence>
<accession>A0A5C3QA16</accession>
<gene>
    <name evidence="1" type="ORF">BDV98DRAFT_212137</name>
</gene>
<name>A0A5C3QA16_9AGAR</name>
<dbReference type="EMBL" id="ML178840">
    <property type="protein sequence ID" value="TFK98406.1"/>
    <property type="molecule type" value="Genomic_DNA"/>
</dbReference>
<organism evidence="1 2">
    <name type="scientific">Pterulicium gracile</name>
    <dbReference type="NCBI Taxonomy" id="1884261"/>
    <lineage>
        <taxon>Eukaryota</taxon>
        <taxon>Fungi</taxon>
        <taxon>Dikarya</taxon>
        <taxon>Basidiomycota</taxon>
        <taxon>Agaricomycotina</taxon>
        <taxon>Agaricomycetes</taxon>
        <taxon>Agaricomycetidae</taxon>
        <taxon>Agaricales</taxon>
        <taxon>Pleurotineae</taxon>
        <taxon>Pterulaceae</taxon>
        <taxon>Pterulicium</taxon>
    </lineage>
</organism>
<evidence type="ECO:0000313" key="2">
    <source>
        <dbReference type="Proteomes" id="UP000305067"/>
    </source>
</evidence>
<reference evidence="1 2" key="1">
    <citation type="journal article" date="2019" name="Nat. Ecol. Evol.">
        <title>Megaphylogeny resolves global patterns of mushroom evolution.</title>
        <authorList>
            <person name="Varga T."/>
            <person name="Krizsan K."/>
            <person name="Foldi C."/>
            <person name="Dima B."/>
            <person name="Sanchez-Garcia M."/>
            <person name="Sanchez-Ramirez S."/>
            <person name="Szollosi G.J."/>
            <person name="Szarkandi J.G."/>
            <person name="Papp V."/>
            <person name="Albert L."/>
            <person name="Andreopoulos W."/>
            <person name="Angelini C."/>
            <person name="Antonin V."/>
            <person name="Barry K.W."/>
            <person name="Bougher N.L."/>
            <person name="Buchanan P."/>
            <person name="Buyck B."/>
            <person name="Bense V."/>
            <person name="Catcheside P."/>
            <person name="Chovatia M."/>
            <person name="Cooper J."/>
            <person name="Damon W."/>
            <person name="Desjardin D."/>
            <person name="Finy P."/>
            <person name="Geml J."/>
            <person name="Haridas S."/>
            <person name="Hughes K."/>
            <person name="Justo A."/>
            <person name="Karasinski D."/>
            <person name="Kautmanova I."/>
            <person name="Kiss B."/>
            <person name="Kocsube S."/>
            <person name="Kotiranta H."/>
            <person name="LaButti K.M."/>
            <person name="Lechner B.E."/>
            <person name="Liimatainen K."/>
            <person name="Lipzen A."/>
            <person name="Lukacs Z."/>
            <person name="Mihaltcheva S."/>
            <person name="Morgado L.N."/>
            <person name="Niskanen T."/>
            <person name="Noordeloos M.E."/>
            <person name="Ohm R.A."/>
            <person name="Ortiz-Santana B."/>
            <person name="Ovrebo C."/>
            <person name="Racz N."/>
            <person name="Riley R."/>
            <person name="Savchenko A."/>
            <person name="Shiryaev A."/>
            <person name="Soop K."/>
            <person name="Spirin V."/>
            <person name="Szebenyi C."/>
            <person name="Tomsovsky M."/>
            <person name="Tulloss R.E."/>
            <person name="Uehling J."/>
            <person name="Grigoriev I.V."/>
            <person name="Vagvolgyi C."/>
            <person name="Papp T."/>
            <person name="Martin F.M."/>
            <person name="Miettinen O."/>
            <person name="Hibbett D.S."/>
            <person name="Nagy L.G."/>
        </authorList>
    </citation>
    <scope>NUCLEOTIDE SEQUENCE [LARGE SCALE GENOMIC DNA]</scope>
    <source>
        <strain evidence="1 2">CBS 309.79</strain>
    </source>
</reference>
<evidence type="ECO:0000313" key="1">
    <source>
        <dbReference type="EMBL" id="TFK98406.1"/>
    </source>
</evidence>
<evidence type="ECO:0008006" key="3">
    <source>
        <dbReference type="Google" id="ProtNLM"/>
    </source>
</evidence>
<dbReference type="AlphaFoldDB" id="A0A5C3QA16"/>
<keyword evidence="2" id="KW-1185">Reference proteome</keyword>